<keyword evidence="1" id="KW-1133">Transmembrane helix</keyword>
<feature type="signal peptide" evidence="2">
    <location>
        <begin position="1"/>
        <end position="18"/>
    </location>
</feature>
<evidence type="ECO:0000256" key="1">
    <source>
        <dbReference type="SAM" id="Phobius"/>
    </source>
</evidence>
<dbReference type="SUPFAM" id="SSF46565">
    <property type="entry name" value="Chaperone J-domain"/>
    <property type="match status" value="1"/>
</dbReference>
<evidence type="ECO:0000313" key="3">
    <source>
        <dbReference type="EMBL" id="KFG27153.1"/>
    </source>
</evidence>
<keyword evidence="4" id="KW-1185">Reference proteome</keyword>
<evidence type="ECO:0000256" key="2">
    <source>
        <dbReference type="SAM" id="SignalP"/>
    </source>
</evidence>
<dbReference type="InterPro" id="IPR036869">
    <property type="entry name" value="J_dom_sf"/>
</dbReference>
<gene>
    <name evidence="3" type="ORF">NESG_00229</name>
</gene>
<feature type="chain" id="PRO_5001807852" description="J domain-containing protein" evidence="2">
    <location>
        <begin position="19"/>
        <end position="215"/>
    </location>
</feature>
<organism evidence="3 4">
    <name type="scientific">Nematocida ausubeli (strain ATCC PRA-371 / ERTm2)</name>
    <name type="common">Nematode killer fungus</name>
    <dbReference type="NCBI Taxonomy" id="1913371"/>
    <lineage>
        <taxon>Eukaryota</taxon>
        <taxon>Fungi</taxon>
        <taxon>Fungi incertae sedis</taxon>
        <taxon>Microsporidia</taxon>
        <taxon>Nematocida</taxon>
    </lineage>
</organism>
<reference evidence="3 4" key="1">
    <citation type="journal article" date="2014" name="Genome Announc.">
        <title>Genome Sequence of the Microsporidian Species Nematocida sp1 Strain ERTm6 (ATCC PRA-372).</title>
        <authorList>
            <person name="Bakowski M.A."/>
            <person name="Priest M."/>
            <person name="Young S."/>
            <person name="Cuomo C.A."/>
            <person name="Troemel E.R."/>
        </authorList>
    </citation>
    <scope>NUCLEOTIDE SEQUENCE [LARGE SCALE GENOMIC DNA]</scope>
    <source>
        <strain evidence="3 4">ERTm6</strain>
    </source>
</reference>
<keyword evidence="2" id="KW-0732">Signal</keyword>
<sequence length="215" mass="24428">MRLGVLVVLFIGMCKCMSYKEIDQVALYIRTLQEAGLTTIFSLFDIDRQADRQEIAKKQSKLIKACYMAKMKGLPMPIGKNLTENEAKNIIVNGYQILVQPELRKAYNWILDEAHPQFMENYKAKTQKRQHVRISMPSIGALAVSIVFTLIIFDALRVYISQSMKVKEALAAKTNKKMKKKQTAPAIDMKGMYICKGYAACHDMINRLAGKAQNK</sequence>
<dbReference type="RefSeq" id="XP_052905708.1">
    <property type="nucleotide sequence ID" value="XM_053047883.1"/>
</dbReference>
<dbReference type="Proteomes" id="UP000054524">
    <property type="component" value="Unassembled WGS sequence"/>
</dbReference>
<proteinExistence type="predicted"/>
<evidence type="ECO:0000313" key="4">
    <source>
        <dbReference type="Proteomes" id="UP000054524"/>
    </source>
</evidence>
<keyword evidence="1" id="KW-0812">Transmembrane</keyword>
<accession>A0A086J4T5</accession>
<feature type="transmembrane region" description="Helical" evidence="1">
    <location>
        <begin position="139"/>
        <end position="160"/>
    </location>
</feature>
<comment type="caution">
    <text evidence="3">The sequence shown here is derived from an EMBL/GenBank/DDBJ whole genome shotgun (WGS) entry which is preliminary data.</text>
</comment>
<dbReference type="HOGENOM" id="CLU_1283568_0_0_1"/>
<evidence type="ECO:0008006" key="5">
    <source>
        <dbReference type="Google" id="ProtNLM"/>
    </source>
</evidence>
<dbReference type="EMBL" id="AKIJ01000001">
    <property type="protein sequence ID" value="KFG27153.1"/>
    <property type="molecule type" value="Genomic_DNA"/>
</dbReference>
<keyword evidence="1" id="KW-0472">Membrane</keyword>
<dbReference type="AlphaFoldDB" id="A0A086J4T5"/>
<protein>
    <recommendedName>
        <fullName evidence="5">J domain-containing protein</fullName>
    </recommendedName>
</protein>
<dbReference type="GeneID" id="77675202"/>
<name>A0A086J4T5_NEMA1</name>